<dbReference type="RefSeq" id="WP_326015065.1">
    <property type="nucleotide sequence ID" value="NZ_JAOZYC010000046.1"/>
</dbReference>
<keyword evidence="2" id="KW-1185">Reference proteome</keyword>
<dbReference type="InterPro" id="IPR025633">
    <property type="entry name" value="DUF4291"/>
</dbReference>
<organism evidence="1 2">
    <name type="scientific">Streptomyces endophyticus</name>
    <dbReference type="NCBI Taxonomy" id="714166"/>
    <lineage>
        <taxon>Bacteria</taxon>
        <taxon>Bacillati</taxon>
        <taxon>Actinomycetota</taxon>
        <taxon>Actinomycetes</taxon>
        <taxon>Kitasatosporales</taxon>
        <taxon>Streptomycetaceae</taxon>
        <taxon>Streptomyces</taxon>
    </lineage>
</organism>
<accession>A0ABU6F1R2</accession>
<dbReference type="EMBL" id="JAOZYC010000046">
    <property type="protein sequence ID" value="MEB8337408.1"/>
    <property type="molecule type" value="Genomic_DNA"/>
</dbReference>
<name>A0ABU6F1R2_9ACTN</name>
<dbReference type="Proteomes" id="UP001354931">
    <property type="component" value="Unassembled WGS sequence"/>
</dbReference>
<evidence type="ECO:0000313" key="2">
    <source>
        <dbReference type="Proteomes" id="UP001354931"/>
    </source>
</evidence>
<dbReference type="PANTHER" id="PTHR38567">
    <property type="entry name" value="DUF4291 DOMAIN-CONTAINING PROTEIN"/>
    <property type="match status" value="1"/>
</dbReference>
<reference evidence="1 2" key="1">
    <citation type="submission" date="2022-10" db="EMBL/GenBank/DDBJ databases">
        <authorList>
            <person name="Xie J."/>
            <person name="Shen N."/>
        </authorList>
    </citation>
    <scope>NUCLEOTIDE SEQUENCE [LARGE SCALE GENOMIC DNA]</scope>
    <source>
        <strain evidence="1 2">YIM65594</strain>
    </source>
</reference>
<evidence type="ECO:0000313" key="1">
    <source>
        <dbReference type="EMBL" id="MEB8337408.1"/>
    </source>
</evidence>
<comment type="caution">
    <text evidence="1">The sequence shown here is derived from an EMBL/GenBank/DDBJ whole genome shotgun (WGS) entry which is preliminary data.</text>
</comment>
<sequence length="203" mass="23347">MSTGERHQERAVRALYTDETITVYQAYSPAVADAALEAGTFVAPFKRDRMTWIKPSFLWMMYRSGWASKPSQERILAVEIRREGFEWALAHASLSSHSRSVHSDMEEWRRQKRLSPVRVQWDPDRDLHLDRTDRKAVQVGLSGEAVERYVDAWVVGITDATTLAHRIHARVRDGETEEARSLLPRETVYELPQTLRSRIGADA</sequence>
<proteinExistence type="predicted"/>
<dbReference type="Pfam" id="PF14124">
    <property type="entry name" value="DUF4291"/>
    <property type="match status" value="1"/>
</dbReference>
<dbReference type="PANTHER" id="PTHR38567:SF1">
    <property type="entry name" value="DUF4291 DOMAIN-CONTAINING PROTEIN"/>
    <property type="match status" value="1"/>
</dbReference>
<gene>
    <name evidence="1" type="ORF">OKJ99_07745</name>
</gene>
<protein>
    <submittedName>
        <fullName evidence="1">DUF4291 domain-containing protein</fullName>
    </submittedName>
</protein>